<protein>
    <submittedName>
        <fullName evidence="1">Uncharacterized protein</fullName>
    </submittedName>
</protein>
<dbReference type="AlphaFoldDB" id="A0A848FZQ6"/>
<name>A0A848FZQ6_9RHOO</name>
<evidence type="ECO:0000313" key="1">
    <source>
        <dbReference type="EMBL" id="NML24326.1"/>
    </source>
</evidence>
<dbReference type="Pfam" id="PF24175">
    <property type="entry name" value="SU10_adaptor"/>
    <property type="match status" value="1"/>
</dbReference>
<dbReference type="InterPro" id="IPR056209">
    <property type="entry name" value="SU10_adaptor"/>
</dbReference>
<dbReference type="RefSeq" id="WP_169143963.1">
    <property type="nucleotide sequence ID" value="NZ_JABBGA010000001.1"/>
</dbReference>
<sequence>MTLAELMERHRTLTGDSVGPPFFVPDPLLISFLNDAVAEAAIRGRLIHASAEPDACEIAVSAGDAVYPLHASLYELDHVAFRPDGQTRRCAVKQTSQEWLDANVADWRDAEGDPAYMIQGDASVRLVPRPARDGLLQLEGYRTPKTPMADPDDVPEISALHHLHLVEWSQFRHFSIQDSELYDPARAATSEAAFTAYFGPRPDADLRRISREDTPQVVSAFLP</sequence>
<evidence type="ECO:0000313" key="2">
    <source>
        <dbReference type="Proteomes" id="UP000580043"/>
    </source>
</evidence>
<reference evidence="1 2" key="1">
    <citation type="submission" date="2020-04" db="EMBL/GenBank/DDBJ databases">
        <title>Zoogloea sp. G-4-1-14 isolated from soil.</title>
        <authorList>
            <person name="Dahal R.H."/>
        </authorList>
    </citation>
    <scope>NUCLEOTIDE SEQUENCE [LARGE SCALE GENOMIC DNA]</scope>
    <source>
        <strain evidence="1 2">G-4-1-14</strain>
    </source>
</reference>
<accession>A0A848FZQ6</accession>
<gene>
    <name evidence="1" type="ORF">HHL15_01080</name>
</gene>
<keyword evidence="2" id="KW-1185">Reference proteome</keyword>
<proteinExistence type="predicted"/>
<comment type="caution">
    <text evidence="1">The sequence shown here is derived from an EMBL/GenBank/DDBJ whole genome shotgun (WGS) entry which is preliminary data.</text>
</comment>
<dbReference type="EMBL" id="JABBGA010000001">
    <property type="protein sequence ID" value="NML24326.1"/>
    <property type="molecule type" value="Genomic_DNA"/>
</dbReference>
<organism evidence="1 2">
    <name type="scientific">Zoogloea dura</name>
    <dbReference type="NCBI Taxonomy" id="2728840"/>
    <lineage>
        <taxon>Bacteria</taxon>
        <taxon>Pseudomonadati</taxon>
        <taxon>Pseudomonadota</taxon>
        <taxon>Betaproteobacteria</taxon>
        <taxon>Rhodocyclales</taxon>
        <taxon>Zoogloeaceae</taxon>
        <taxon>Zoogloea</taxon>
    </lineage>
</organism>
<dbReference type="Proteomes" id="UP000580043">
    <property type="component" value="Unassembled WGS sequence"/>
</dbReference>